<evidence type="ECO:0000259" key="4">
    <source>
        <dbReference type="PROSITE" id="PS50089"/>
    </source>
</evidence>
<keyword evidence="1 3" id="KW-0863">Zinc-finger</keyword>
<dbReference type="EMBL" id="BTSY01000005">
    <property type="protein sequence ID" value="GMT28161.1"/>
    <property type="molecule type" value="Genomic_DNA"/>
</dbReference>
<organism evidence="6 7">
    <name type="scientific">Pristionchus fissidentatus</name>
    <dbReference type="NCBI Taxonomy" id="1538716"/>
    <lineage>
        <taxon>Eukaryota</taxon>
        <taxon>Metazoa</taxon>
        <taxon>Ecdysozoa</taxon>
        <taxon>Nematoda</taxon>
        <taxon>Chromadorea</taxon>
        <taxon>Rhabditida</taxon>
        <taxon>Rhabditina</taxon>
        <taxon>Diplogasteromorpha</taxon>
        <taxon>Diplogasteroidea</taxon>
        <taxon>Neodiplogasteridae</taxon>
        <taxon>Pristionchus</taxon>
    </lineage>
</organism>
<accession>A0AAV5WBH9</accession>
<evidence type="ECO:0000256" key="2">
    <source>
        <dbReference type="ARBA" id="ARBA00022833"/>
    </source>
</evidence>
<reference evidence="6" key="1">
    <citation type="submission" date="2023-10" db="EMBL/GenBank/DDBJ databases">
        <title>Genome assembly of Pristionchus species.</title>
        <authorList>
            <person name="Yoshida K."/>
            <person name="Sommer R.J."/>
        </authorList>
    </citation>
    <scope>NUCLEOTIDE SEQUENCE</scope>
    <source>
        <strain evidence="6">RS5133</strain>
    </source>
</reference>
<evidence type="ECO:0000256" key="1">
    <source>
        <dbReference type="ARBA" id="ARBA00022771"/>
    </source>
</evidence>
<evidence type="ECO:0000256" key="3">
    <source>
        <dbReference type="PROSITE-ProRule" id="PRU00175"/>
    </source>
</evidence>
<feature type="domain" description="BTB" evidence="5">
    <location>
        <begin position="180"/>
        <end position="240"/>
    </location>
</feature>
<keyword evidence="1 3" id="KW-0479">Metal-binding</keyword>
<gene>
    <name evidence="6" type="ORF">PFISCL1PPCAC_19458</name>
</gene>
<evidence type="ECO:0000313" key="7">
    <source>
        <dbReference type="Proteomes" id="UP001432322"/>
    </source>
</evidence>
<dbReference type="InterPro" id="IPR001841">
    <property type="entry name" value="Znf_RING"/>
</dbReference>
<comment type="caution">
    <text evidence="6">The sequence shown here is derived from an EMBL/GenBank/DDBJ whole genome shotgun (WGS) entry which is preliminary data.</text>
</comment>
<evidence type="ECO:0008006" key="8">
    <source>
        <dbReference type="Google" id="ProtNLM"/>
    </source>
</evidence>
<feature type="domain" description="RING-type" evidence="4">
    <location>
        <begin position="28"/>
        <end position="77"/>
    </location>
</feature>
<keyword evidence="2" id="KW-0862">Zinc</keyword>
<evidence type="ECO:0000313" key="6">
    <source>
        <dbReference type="EMBL" id="GMT28161.1"/>
    </source>
</evidence>
<protein>
    <recommendedName>
        <fullName evidence="8">BTB domain-containing protein</fullName>
    </recommendedName>
</protein>
<sequence length="454" mass="51294">LRVHAGPMYSFTREYVTVGKDDTMHLVCPGCRKTITNGSPASPPRNLDCGHAACTDCAQVRRRGRLVKPHARCHSCNHVTRRPNEWLPPINIALLKIANALNARAVKFREGKVQCGGCNGFYEEKEIRVCLEENCDKFRKSVCISCFVNGHGTHAALKFGEDVHKSIRGNHKRVDQSNFSDRRILEARGGEQFVVSATYLCAHSLYFEELFYGNPVASTTSQFMIDIDSTILGDLLDMIYPCSSRDLPYIVNGNKTISCCDSCDRALPDRVKAAIELGLESIADRMNRSMTRGEKIKVYSSFADPFEPLKKYVLPDYYSNWDFDREFGHDPQMAQRLKPFLQTTYGRRNAASPAPVVYSMPPDLPDSRVVHVGDASFIVSASVLCLFAPWFLDFFYSEERKLEEEMNFTLCSEEIFFDFLEIVNGKEQNVVSKELKTMLKNVGADLIMENYGIS</sequence>
<feature type="non-terminal residue" evidence="6">
    <location>
        <position position="1"/>
    </location>
</feature>
<dbReference type="Proteomes" id="UP001432322">
    <property type="component" value="Unassembled WGS sequence"/>
</dbReference>
<dbReference type="InterPro" id="IPR013083">
    <property type="entry name" value="Znf_RING/FYVE/PHD"/>
</dbReference>
<keyword evidence="7" id="KW-1185">Reference proteome</keyword>
<evidence type="ECO:0000259" key="5">
    <source>
        <dbReference type="PROSITE" id="PS50097"/>
    </source>
</evidence>
<dbReference type="Gene3D" id="3.30.710.10">
    <property type="entry name" value="Potassium Channel Kv1.1, Chain A"/>
    <property type="match status" value="1"/>
</dbReference>
<dbReference type="GO" id="GO:0008270">
    <property type="term" value="F:zinc ion binding"/>
    <property type="evidence" value="ECO:0007669"/>
    <property type="project" value="UniProtKB-KW"/>
</dbReference>
<name>A0AAV5WBH9_9BILA</name>
<dbReference type="CDD" id="cd18186">
    <property type="entry name" value="BTB_POZ_ZBTB_KLHL-like"/>
    <property type="match status" value="1"/>
</dbReference>
<dbReference type="InterPro" id="IPR011333">
    <property type="entry name" value="SKP1/BTB/POZ_sf"/>
</dbReference>
<dbReference type="Gene3D" id="3.30.40.10">
    <property type="entry name" value="Zinc/RING finger domain, C3HC4 (zinc finger)"/>
    <property type="match status" value="1"/>
</dbReference>
<dbReference type="InterPro" id="IPR000210">
    <property type="entry name" value="BTB/POZ_dom"/>
</dbReference>
<dbReference type="PROSITE" id="PS50089">
    <property type="entry name" value="ZF_RING_2"/>
    <property type="match status" value="1"/>
</dbReference>
<proteinExistence type="predicted"/>
<dbReference type="AlphaFoldDB" id="A0AAV5WBH9"/>
<dbReference type="Pfam" id="PF00651">
    <property type="entry name" value="BTB"/>
    <property type="match status" value="1"/>
</dbReference>
<dbReference type="SUPFAM" id="SSF54695">
    <property type="entry name" value="POZ domain"/>
    <property type="match status" value="1"/>
</dbReference>
<dbReference type="PROSITE" id="PS50097">
    <property type="entry name" value="BTB"/>
    <property type="match status" value="1"/>
</dbReference>